<dbReference type="KEGG" id="foc:113214292"/>
<dbReference type="Proteomes" id="UP000504606">
    <property type="component" value="Unplaced"/>
</dbReference>
<evidence type="ECO:0000313" key="3">
    <source>
        <dbReference type="RefSeq" id="XP_052132719.1"/>
    </source>
</evidence>
<feature type="non-terminal residue" evidence="3">
    <location>
        <position position="1"/>
    </location>
</feature>
<feature type="region of interest" description="Disordered" evidence="1">
    <location>
        <begin position="195"/>
        <end position="232"/>
    </location>
</feature>
<dbReference type="AlphaFoldDB" id="A0A9C6XVC0"/>
<evidence type="ECO:0000313" key="2">
    <source>
        <dbReference type="Proteomes" id="UP000504606"/>
    </source>
</evidence>
<reference evidence="3" key="1">
    <citation type="submission" date="2025-08" db="UniProtKB">
        <authorList>
            <consortium name="RefSeq"/>
        </authorList>
    </citation>
    <scope>IDENTIFICATION</scope>
    <source>
        <tissue evidence="3">Whole organism</tissue>
    </source>
</reference>
<dbReference type="OrthoDB" id="10621316at2759"/>
<evidence type="ECO:0000256" key="1">
    <source>
        <dbReference type="SAM" id="MobiDB-lite"/>
    </source>
</evidence>
<organism evidence="2 3">
    <name type="scientific">Frankliniella occidentalis</name>
    <name type="common">Western flower thrips</name>
    <name type="synonym">Euthrips occidentalis</name>
    <dbReference type="NCBI Taxonomy" id="133901"/>
    <lineage>
        <taxon>Eukaryota</taxon>
        <taxon>Metazoa</taxon>
        <taxon>Ecdysozoa</taxon>
        <taxon>Arthropoda</taxon>
        <taxon>Hexapoda</taxon>
        <taxon>Insecta</taxon>
        <taxon>Pterygota</taxon>
        <taxon>Neoptera</taxon>
        <taxon>Paraneoptera</taxon>
        <taxon>Thysanoptera</taxon>
        <taxon>Terebrantia</taxon>
        <taxon>Thripoidea</taxon>
        <taxon>Thripidae</taxon>
        <taxon>Frankliniella</taxon>
    </lineage>
</organism>
<protein>
    <submittedName>
        <fullName evidence="3">Uncharacterized protein LOC113214292</fullName>
    </submittedName>
</protein>
<dbReference type="RefSeq" id="XP_052132719.1">
    <property type="nucleotide sequence ID" value="XM_052276759.1"/>
</dbReference>
<dbReference type="GeneID" id="113214292"/>
<sequence length="251" mass="27893">FWIFQYFDEYLLLLGVDKVDSEGVEVITIDSDTDDAPCPVKEEFVNGDGLDSTLSEVLDGIESGNLNSNACPVCEVNGPPGPNSAHKCAECHVPVHSFGCSVQNPNGVEGYGGNDRVCLPCSRKVKPTKTNRYNPSWKCHTCGNKDIVLKTIKTPGPCLGWEYYGCFASSCTKDKPFLFWAPKDKSSEKIVSPGKRINVTQRKQKGPKRSYSEPLSHGEITGTEQPMKRTRPMRQIQLPLKIRRSYVFETP</sequence>
<accession>A0A9C6XVC0</accession>
<gene>
    <name evidence="3" type="primary">LOC113214292</name>
</gene>
<name>A0A9C6XVC0_FRAOC</name>
<proteinExistence type="predicted"/>
<keyword evidence="2" id="KW-1185">Reference proteome</keyword>